<dbReference type="PANTHER" id="PTHR42678:SF34">
    <property type="entry name" value="OS04G0183300 PROTEIN"/>
    <property type="match status" value="1"/>
</dbReference>
<reference evidence="2" key="1">
    <citation type="submission" date="2022-11" db="EMBL/GenBank/DDBJ databases">
        <authorList>
            <person name="Petersen C."/>
        </authorList>
    </citation>
    <scope>NUCLEOTIDE SEQUENCE</scope>
    <source>
        <strain evidence="2">IBT 30069</strain>
    </source>
</reference>
<comment type="caution">
    <text evidence="2">The sequence shown here is derived from an EMBL/GenBank/DDBJ whole genome shotgun (WGS) entry which is preliminary data.</text>
</comment>
<reference evidence="2" key="2">
    <citation type="journal article" date="2023" name="IMA Fungus">
        <title>Comparative genomic study of the Penicillium genus elucidates a diverse pangenome and 15 lateral gene transfer events.</title>
        <authorList>
            <person name="Petersen C."/>
            <person name="Sorensen T."/>
            <person name="Nielsen M.R."/>
            <person name="Sondergaard T.E."/>
            <person name="Sorensen J.L."/>
            <person name="Fitzpatrick D.A."/>
            <person name="Frisvad J.C."/>
            <person name="Nielsen K.L."/>
        </authorList>
    </citation>
    <scope>NUCLEOTIDE SEQUENCE</scope>
    <source>
        <strain evidence="2">IBT 30069</strain>
    </source>
</reference>
<dbReference type="InterPro" id="IPR023631">
    <property type="entry name" value="Amidase_dom"/>
</dbReference>
<dbReference type="SUPFAM" id="SSF75304">
    <property type="entry name" value="Amidase signature (AS) enzymes"/>
    <property type="match status" value="1"/>
</dbReference>
<dbReference type="PANTHER" id="PTHR42678">
    <property type="entry name" value="AMIDASE"/>
    <property type="match status" value="1"/>
</dbReference>
<protein>
    <recommendedName>
        <fullName evidence="1">Amidase domain-containing protein</fullName>
    </recommendedName>
</protein>
<organism evidence="2 3">
    <name type="scientific">Penicillium angulare</name>
    <dbReference type="NCBI Taxonomy" id="116970"/>
    <lineage>
        <taxon>Eukaryota</taxon>
        <taxon>Fungi</taxon>
        <taxon>Dikarya</taxon>
        <taxon>Ascomycota</taxon>
        <taxon>Pezizomycotina</taxon>
        <taxon>Eurotiomycetes</taxon>
        <taxon>Eurotiomycetidae</taxon>
        <taxon>Eurotiales</taxon>
        <taxon>Aspergillaceae</taxon>
        <taxon>Penicillium</taxon>
    </lineage>
</organism>
<dbReference type="Pfam" id="PF01425">
    <property type="entry name" value="Amidase"/>
    <property type="match status" value="1"/>
</dbReference>
<evidence type="ECO:0000313" key="3">
    <source>
        <dbReference type="Proteomes" id="UP001149165"/>
    </source>
</evidence>
<dbReference type="InterPro" id="IPR036928">
    <property type="entry name" value="AS_sf"/>
</dbReference>
<feature type="domain" description="Amidase" evidence="1">
    <location>
        <begin position="32"/>
        <end position="435"/>
    </location>
</feature>
<keyword evidence="3" id="KW-1185">Reference proteome</keyword>
<proteinExistence type="predicted"/>
<gene>
    <name evidence="2" type="ORF">N7456_009243</name>
</gene>
<sequence>MMPGKKGTSLMSMTLNDVHRGLEGGFFTSTHLVQTYLKRIEEVNHVVRAITELDPTALDQAKALDAERSAGKIRGPLHGIPMVLKNQFATYNMNNTSGSTALLGAKTGRDAAVVKRLRDAGVITLGIANLTQWGNNRNPPMAGNGWSADGGQAMGVFFEKQDLWGSSTGSAIGTALGLAFAGLGTEVEGSIVCVAERSNLVGLKPTVGLVSRDLVILSRRLGSIGPLTRSVKDAAAILTVISGKCPNDPATAAIPFETIPDFTQFCTTDGLWGARIGIPRDALRGNPPCAELTSTVSQAFEAQIEILQSLGATIVQDCSFEGFDEALISKSASLVKGTDFKIDLANYLEQLQENPNNVKTLDDVISWTQVDPREQYPSRGTQNMEAAWNGLDNRECEEFKTALEHMEWLAHEGGVRGALRKDNLDALILPTCVSPIIPALGGYPIITVPMGFYPKDTEIKMCPRGDLIERGPDLPFGLSFIGDLFSEEKIIKYAYAFEQHTQIGKNGKPIFAPESELCWEFP</sequence>
<dbReference type="Proteomes" id="UP001149165">
    <property type="component" value="Unassembled WGS sequence"/>
</dbReference>
<accession>A0A9W9F4K6</accession>
<dbReference type="AlphaFoldDB" id="A0A9W9F4K6"/>
<name>A0A9W9F4K6_9EURO</name>
<dbReference type="OrthoDB" id="566138at2759"/>
<evidence type="ECO:0000259" key="1">
    <source>
        <dbReference type="Pfam" id="PF01425"/>
    </source>
</evidence>
<evidence type="ECO:0000313" key="2">
    <source>
        <dbReference type="EMBL" id="KAJ5093382.1"/>
    </source>
</evidence>
<dbReference type="EMBL" id="JAPQKH010000006">
    <property type="protein sequence ID" value="KAJ5093382.1"/>
    <property type="molecule type" value="Genomic_DNA"/>
</dbReference>
<dbReference type="Gene3D" id="3.90.1300.10">
    <property type="entry name" value="Amidase signature (AS) domain"/>
    <property type="match status" value="1"/>
</dbReference>